<dbReference type="AlphaFoldDB" id="A0A2T0R3W1"/>
<keyword evidence="2" id="KW-1185">Reference proteome</keyword>
<sequence length="173" mass="18340">MRVYWPTTLTALARLAGSGELAPAPVTVHAVTPTLRDFYADADPRDLEEELEFVAMTDAAGRSVRLLAEEPAAAPRRVVLALDVPDAAVESTRGAWSGPERSQVRVDVPLRLADLVSVHVDDAEAEADVRAAIGALAAADAGDEDAQFTLEACEGHDLLWYDAGELPLLLAVG</sequence>
<evidence type="ECO:0000313" key="2">
    <source>
        <dbReference type="Proteomes" id="UP000238083"/>
    </source>
</evidence>
<comment type="caution">
    <text evidence="1">The sequence shown here is derived from an EMBL/GenBank/DDBJ whole genome shotgun (WGS) entry which is preliminary data.</text>
</comment>
<dbReference type="RefSeq" id="WP_106211322.1">
    <property type="nucleotide sequence ID" value="NZ_PVZF01000006.1"/>
</dbReference>
<proteinExistence type="predicted"/>
<protein>
    <submittedName>
        <fullName evidence="1">Uncharacterized protein</fullName>
    </submittedName>
</protein>
<gene>
    <name evidence="1" type="ORF">CLV37_106319</name>
</gene>
<reference evidence="1 2" key="1">
    <citation type="submission" date="2018-03" db="EMBL/GenBank/DDBJ databases">
        <title>Genomic Encyclopedia of Archaeal and Bacterial Type Strains, Phase II (KMG-II): from individual species to whole genera.</title>
        <authorList>
            <person name="Goeker M."/>
        </authorList>
    </citation>
    <scope>NUCLEOTIDE SEQUENCE [LARGE SCALE GENOMIC DNA]</scope>
    <source>
        <strain evidence="1 2">DSM 19711</strain>
    </source>
</reference>
<evidence type="ECO:0000313" key="1">
    <source>
        <dbReference type="EMBL" id="PRY14758.1"/>
    </source>
</evidence>
<dbReference type="InterPro" id="IPR054206">
    <property type="entry name" value="DUF6912"/>
</dbReference>
<organism evidence="1 2">
    <name type="scientific">Kineococcus rhizosphaerae</name>
    <dbReference type="NCBI Taxonomy" id="559628"/>
    <lineage>
        <taxon>Bacteria</taxon>
        <taxon>Bacillati</taxon>
        <taxon>Actinomycetota</taxon>
        <taxon>Actinomycetes</taxon>
        <taxon>Kineosporiales</taxon>
        <taxon>Kineosporiaceae</taxon>
        <taxon>Kineococcus</taxon>
    </lineage>
</organism>
<dbReference type="OrthoDB" id="3214389at2"/>
<accession>A0A2T0R3W1</accession>
<dbReference type="EMBL" id="PVZF01000006">
    <property type="protein sequence ID" value="PRY14758.1"/>
    <property type="molecule type" value="Genomic_DNA"/>
</dbReference>
<dbReference type="Pfam" id="PF21853">
    <property type="entry name" value="DUF6912"/>
    <property type="match status" value="1"/>
</dbReference>
<name>A0A2T0R3W1_9ACTN</name>
<dbReference type="Proteomes" id="UP000238083">
    <property type="component" value="Unassembled WGS sequence"/>
</dbReference>